<comment type="similarity">
    <text evidence="2 4">Belongs to the AB hydrolase superfamily. Lipase family.</text>
</comment>
<dbReference type="InterPro" id="IPR029058">
    <property type="entry name" value="AB_hydrolase_fold"/>
</dbReference>
<dbReference type="Gene3D" id="3.40.50.1820">
    <property type="entry name" value="alpha/beta hydrolase"/>
    <property type="match status" value="1"/>
</dbReference>
<dbReference type="SUPFAM" id="SSF53474">
    <property type="entry name" value="alpha/beta-Hydrolases"/>
    <property type="match status" value="1"/>
</dbReference>
<evidence type="ECO:0000313" key="7">
    <source>
        <dbReference type="EMBL" id="JAV68369.1"/>
    </source>
</evidence>
<reference evidence="7" key="1">
    <citation type="journal article" date="2016" name="Sci. Rep.">
        <title>Molecular characterization of firefly nuptial gifts: a multi-omics approach sheds light on postcopulatory sexual selection.</title>
        <authorList>
            <person name="Al-Wathiqui N."/>
            <person name="Fallon T.R."/>
            <person name="South A."/>
            <person name="Weng J.K."/>
            <person name="Lewis S.M."/>
        </authorList>
    </citation>
    <scope>NUCLEOTIDE SEQUENCE</scope>
</reference>
<feature type="domain" description="Lipase" evidence="6">
    <location>
        <begin position="79"/>
        <end position="333"/>
    </location>
</feature>
<dbReference type="AlphaFoldDB" id="A0A1Y1L3U4"/>
<dbReference type="InterPro" id="IPR000734">
    <property type="entry name" value="TAG_lipase"/>
</dbReference>
<dbReference type="InterPro" id="IPR013818">
    <property type="entry name" value="Lipase"/>
</dbReference>
<keyword evidence="3" id="KW-0964">Secreted</keyword>
<dbReference type="GO" id="GO:0016042">
    <property type="term" value="P:lipid catabolic process"/>
    <property type="evidence" value="ECO:0007669"/>
    <property type="project" value="TreeGrafter"/>
</dbReference>
<feature type="signal peptide" evidence="5">
    <location>
        <begin position="1"/>
        <end position="17"/>
    </location>
</feature>
<feature type="chain" id="PRO_5012237284" description="Lipase domain-containing protein" evidence="5">
    <location>
        <begin position="18"/>
        <end position="341"/>
    </location>
</feature>
<evidence type="ECO:0000256" key="1">
    <source>
        <dbReference type="ARBA" id="ARBA00004613"/>
    </source>
</evidence>
<dbReference type="PANTHER" id="PTHR11610">
    <property type="entry name" value="LIPASE"/>
    <property type="match status" value="1"/>
</dbReference>
<evidence type="ECO:0000256" key="3">
    <source>
        <dbReference type="ARBA" id="ARBA00022525"/>
    </source>
</evidence>
<sequence>MPSELLLILLLVAGAHSLELKVEELPAETLKELVLIHSNKQVAENCTNHKPGTIPQFLLFNRDHRETPIVLSSSNLDQVLPEKETVVLIPGWLTSHDTPFFKEMRDAYLERYDCNLIIVDWSKIALQPYTYVHCEVPSIGLRAAKFLCQLSRTVELELNQMHVVGYSFGAQIAGYLGRYVRLQCDQEIGRITGLDAAGPLYESAAANKSLTKTDALFVDVIHTTSSFGMWKNCGKVDFHPNCEVRPQPGCRDPSPTVGSAPVADTLCSSLRSVEYMTESIQSTQLIAISCGLCSRYCHPDIISEVYTIMGEECKTIPKPAKNFLIRTRDKRPYGQGMLPYQ</sequence>
<dbReference type="EMBL" id="GEZM01065689">
    <property type="protein sequence ID" value="JAV68369.1"/>
    <property type="molecule type" value="Transcribed_RNA"/>
</dbReference>
<dbReference type="Pfam" id="PF00151">
    <property type="entry name" value="Lipase"/>
    <property type="match status" value="1"/>
</dbReference>
<accession>A0A1Y1L3U4</accession>
<dbReference type="GO" id="GO:0005615">
    <property type="term" value="C:extracellular space"/>
    <property type="evidence" value="ECO:0007669"/>
    <property type="project" value="TreeGrafter"/>
</dbReference>
<name>A0A1Y1L3U4_PHOPY</name>
<keyword evidence="5" id="KW-0732">Signal</keyword>
<dbReference type="PANTHER" id="PTHR11610:SF173">
    <property type="entry name" value="LIPASE DOMAIN-CONTAINING PROTEIN-RELATED"/>
    <property type="match status" value="1"/>
</dbReference>
<evidence type="ECO:0000256" key="5">
    <source>
        <dbReference type="SAM" id="SignalP"/>
    </source>
</evidence>
<evidence type="ECO:0000256" key="2">
    <source>
        <dbReference type="ARBA" id="ARBA00010701"/>
    </source>
</evidence>
<proteinExistence type="inferred from homology"/>
<protein>
    <recommendedName>
        <fullName evidence="6">Lipase domain-containing protein</fullName>
    </recommendedName>
</protein>
<organism evidence="7">
    <name type="scientific">Photinus pyralis</name>
    <name type="common">Common eastern firefly</name>
    <name type="synonym">Lampyris pyralis</name>
    <dbReference type="NCBI Taxonomy" id="7054"/>
    <lineage>
        <taxon>Eukaryota</taxon>
        <taxon>Metazoa</taxon>
        <taxon>Ecdysozoa</taxon>
        <taxon>Arthropoda</taxon>
        <taxon>Hexapoda</taxon>
        <taxon>Insecta</taxon>
        <taxon>Pterygota</taxon>
        <taxon>Neoptera</taxon>
        <taxon>Endopterygota</taxon>
        <taxon>Coleoptera</taxon>
        <taxon>Polyphaga</taxon>
        <taxon>Elateriformia</taxon>
        <taxon>Elateroidea</taxon>
        <taxon>Lampyridae</taxon>
        <taxon>Lampyrinae</taxon>
        <taxon>Photinus</taxon>
    </lineage>
</organism>
<dbReference type="GO" id="GO:0016298">
    <property type="term" value="F:lipase activity"/>
    <property type="evidence" value="ECO:0007669"/>
    <property type="project" value="InterPro"/>
</dbReference>
<comment type="subcellular location">
    <subcellularLocation>
        <location evidence="1">Secreted</location>
    </subcellularLocation>
</comment>
<evidence type="ECO:0000256" key="4">
    <source>
        <dbReference type="RuleBase" id="RU004262"/>
    </source>
</evidence>
<dbReference type="PRINTS" id="PR00821">
    <property type="entry name" value="TAGLIPASE"/>
</dbReference>
<evidence type="ECO:0000259" key="6">
    <source>
        <dbReference type="Pfam" id="PF00151"/>
    </source>
</evidence>